<evidence type="ECO:0000313" key="5">
    <source>
        <dbReference type="EMBL" id="CAF4036062.1"/>
    </source>
</evidence>
<feature type="domain" description="AB hydrolase-1" evidence="1">
    <location>
        <begin position="21"/>
        <end position="89"/>
    </location>
</feature>
<dbReference type="GO" id="GO:0005737">
    <property type="term" value="C:cytoplasm"/>
    <property type="evidence" value="ECO:0007669"/>
    <property type="project" value="InterPro"/>
</dbReference>
<dbReference type="OrthoDB" id="10052212at2759"/>
<dbReference type="AlphaFoldDB" id="A0A814NG20"/>
<proteinExistence type="predicted"/>
<name>A0A814NG20_9BILA</name>
<dbReference type="InterPro" id="IPR005944">
    <property type="entry name" value="Pro_iminopeptidase"/>
</dbReference>
<accession>A0A814NG20</accession>
<dbReference type="Pfam" id="PF00561">
    <property type="entry name" value="Abhydrolase_1"/>
    <property type="match status" value="1"/>
</dbReference>
<dbReference type="InterPro" id="IPR000073">
    <property type="entry name" value="AB_hydrolase_1"/>
</dbReference>
<protein>
    <recommendedName>
        <fullName evidence="1">AB hydrolase-1 domain-containing protein</fullName>
    </recommendedName>
</protein>
<evidence type="ECO:0000259" key="1">
    <source>
        <dbReference type="Pfam" id="PF00561"/>
    </source>
</evidence>
<dbReference type="EMBL" id="CAJOBC010005206">
    <property type="protein sequence ID" value="CAF3855552.1"/>
    <property type="molecule type" value="Genomic_DNA"/>
</dbReference>
<comment type="caution">
    <text evidence="2">The sequence shown here is derived from an EMBL/GenBank/DDBJ whole genome shotgun (WGS) entry which is preliminary data.</text>
</comment>
<evidence type="ECO:0000313" key="4">
    <source>
        <dbReference type="EMBL" id="CAF3855552.1"/>
    </source>
</evidence>
<dbReference type="EMBL" id="CAJOBA010037115">
    <property type="protein sequence ID" value="CAF4036062.1"/>
    <property type="molecule type" value="Genomic_DNA"/>
</dbReference>
<reference evidence="2" key="1">
    <citation type="submission" date="2021-02" db="EMBL/GenBank/DDBJ databases">
        <authorList>
            <person name="Nowell W R."/>
        </authorList>
    </citation>
    <scope>NUCLEOTIDE SEQUENCE</scope>
</reference>
<dbReference type="Proteomes" id="UP000677228">
    <property type="component" value="Unassembled WGS sequence"/>
</dbReference>
<sequence length="89" mass="10283">MLKVSKIHTLYYEESGNSSGKPILFLRGRPGGGTEPRDRRFFDPQTYKIILFDQRGAGKSIPNARLDENTTWDLVDDIEKLHKYLNIDK</sequence>
<evidence type="ECO:0000313" key="6">
    <source>
        <dbReference type="Proteomes" id="UP000663829"/>
    </source>
</evidence>
<keyword evidence="6" id="KW-1185">Reference proteome</keyword>
<dbReference type="InterPro" id="IPR029058">
    <property type="entry name" value="AB_hydrolase_fold"/>
</dbReference>
<organism evidence="2 6">
    <name type="scientific">Didymodactylos carnosus</name>
    <dbReference type="NCBI Taxonomy" id="1234261"/>
    <lineage>
        <taxon>Eukaryota</taxon>
        <taxon>Metazoa</taxon>
        <taxon>Spiralia</taxon>
        <taxon>Gnathifera</taxon>
        <taxon>Rotifera</taxon>
        <taxon>Eurotatoria</taxon>
        <taxon>Bdelloidea</taxon>
        <taxon>Philodinida</taxon>
        <taxon>Philodinidae</taxon>
        <taxon>Didymodactylos</taxon>
    </lineage>
</organism>
<dbReference type="PANTHER" id="PTHR43722">
    <property type="entry name" value="PROLINE IMINOPEPTIDASE"/>
    <property type="match status" value="1"/>
</dbReference>
<dbReference type="PANTHER" id="PTHR43722:SF1">
    <property type="entry name" value="PROLINE IMINOPEPTIDASE"/>
    <property type="match status" value="1"/>
</dbReference>
<dbReference type="EMBL" id="CAJNOK010015572">
    <property type="protein sequence ID" value="CAF1228071.1"/>
    <property type="molecule type" value="Genomic_DNA"/>
</dbReference>
<dbReference type="EMBL" id="CAJNOQ010005206">
    <property type="protein sequence ID" value="CAF1090025.1"/>
    <property type="molecule type" value="Genomic_DNA"/>
</dbReference>
<dbReference type="GO" id="GO:0004177">
    <property type="term" value="F:aminopeptidase activity"/>
    <property type="evidence" value="ECO:0007669"/>
    <property type="project" value="UniProtKB-EC"/>
</dbReference>
<dbReference type="Gene3D" id="3.40.50.1820">
    <property type="entry name" value="alpha/beta hydrolase"/>
    <property type="match status" value="1"/>
</dbReference>
<dbReference type="SUPFAM" id="SSF53474">
    <property type="entry name" value="alpha/beta-Hydrolases"/>
    <property type="match status" value="1"/>
</dbReference>
<dbReference type="Proteomes" id="UP000663829">
    <property type="component" value="Unassembled WGS sequence"/>
</dbReference>
<gene>
    <name evidence="2" type="ORF">GPM918_LOCUS18210</name>
    <name evidence="3" type="ORF">OVA965_LOCUS25242</name>
    <name evidence="4" type="ORF">SRO942_LOCUS18207</name>
    <name evidence="5" type="ORF">TMI583_LOCUS25968</name>
</gene>
<evidence type="ECO:0000313" key="2">
    <source>
        <dbReference type="EMBL" id="CAF1090025.1"/>
    </source>
</evidence>
<dbReference type="Proteomes" id="UP000682733">
    <property type="component" value="Unassembled WGS sequence"/>
</dbReference>
<dbReference type="Proteomes" id="UP000681722">
    <property type="component" value="Unassembled WGS sequence"/>
</dbReference>
<dbReference type="GO" id="GO:0006508">
    <property type="term" value="P:proteolysis"/>
    <property type="evidence" value="ECO:0007669"/>
    <property type="project" value="InterPro"/>
</dbReference>
<evidence type="ECO:0000313" key="3">
    <source>
        <dbReference type="EMBL" id="CAF1228071.1"/>
    </source>
</evidence>